<dbReference type="SUPFAM" id="SSF46966">
    <property type="entry name" value="Spectrin repeat"/>
    <property type="match status" value="1"/>
</dbReference>
<name>A0A3N4L8F0_9PEZI</name>
<dbReference type="Proteomes" id="UP000267821">
    <property type="component" value="Unassembled WGS sequence"/>
</dbReference>
<dbReference type="AlphaFoldDB" id="A0A3N4L8F0"/>
<evidence type="ECO:0000313" key="1">
    <source>
        <dbReference type="EMBL" id="RPB19180.1"/>
    </source>
</evidence>
<dbReference type="InParanoid" id="A0A3N4L8F0"/>
<accession>A0A3N4L8F0</accession>
<keyword evidence="2" id="KW-1185">Reference proteome</keyword>
<dbReference type="OrthoDB" id="10285517at2759"/>
<protein>
    <submittedName>
        <fullName evidence="1">Uncharacterized protein</fullName>
    </submittedName>
</protein>
<reference evidence="1 2" key="1">
    <citation type="journal article" date="2018" name="Nat. Ecol. Evol.">
        <title>Pezizomycetes genomes reveal the molecular basis of ectomycorrhizal truffle lifestyle.</title>
        <authorList>
            <person name="Murat C."/>
            <person name="Payen T."/>
            <person name="Noel B."/>
            <person name="Kuo A."/>
            <person name="Morin E."/>
            <person name="Chen J."/>
            <person name="Kohler A."/>
            <person name="Krizsan K."/>
            <person name="Balestrini R."/>
            <person name="Da Silva C."/>
            <person name="Montanini B."/>
            <person name="Hainaut M."/>
            <person name="Levati E."/>
            <person name="Barry K.W."/>
            <person name="Belfiori B."/>
            <person name="Cichocki N."/>
            <person name="Clum A."/>
            <person name="Dockter R.B."/>
            <person name="Fauchery L."/>
            <person name="Guy J."/>
            <person name="Iotti M."/>
            <person name="Le Tacon F."/>
            <person name="Lindquist E.A."/>
            <person name="Lipzen A."/>
            <person name="Malagnac F."/>
            <person name="Mello A."/>
            <person name="Molinier V."/>
            <person name="Miyauchi S."/>
            <person name="Poulain J."/>
            <person name="Riccioni C."/>
            <person name="Rubini A."/>
            <person name="Sitrit Y."/>
            <person name="Splivallo R."/>
            <person name="Traeger S."/>
            <person name="Wang M."/>
            <person name="Zifcakova L."/>
            <person name="Wipf D."/>
            <person name="Zambonelli A."/>
            <person name="Paolocci F."/>
            <person name="Nowrousian M."/>
            <person name="Ottonello S."/>
            <person name="Baldrian P."/>
            <person name="Spatafora J.W."/>
            <person name="Henrissat B."/>
            <person name="Nagy L.G."/>
            <person name="Aury J.M."/>
            <person name="Wincker P."/>
            <person name="Grigoriev I.V."/>
            <person name="Bonfante P."/>
            <person name="Martin F.M."/>
        </authorList>
    </citation>
    <scope>NUCLEOTIDE SEQUENCE [LARGE SCALE GENOMIC DNA]</scope>
    <source>
        <strain evidence="1 2">ATCC MYA-4762</strain>
    </source>
</reference>
<sequence length="176" mass="20189">MRITACQRIAQEFTKYEFILKSKSFGPTAMASNSPKLDKRPSLRAALLICLEKFSTDINNIEAETKKVRIQLTEYKNGPAGPPPATILHRIDTLKNNHNTLKRELNSWFAWFDQLAERGKLKDSILVPKKYHASKIKGQLQAYRRQWHALRLERKGMEAELEVKGEDDVDAIQLIG</sequence>
<dbReference type="EMBL" id="ML121596">
    <property type="protein sequence ID" value="RPB19180.1"/>
    <property type="molecule type" value="Genomic_DNA"/>
</dbReference>
<gene>
    <name evidence="1" type="ORF">L211DRAFT_853450</name>
</gene>
<proteinExistence type="predicted"/>
<evidence type="ECO:0000313" key="2">
    <source>
        <dbReference type="Proteomes" id="UP000267821"/>
    </source>
</evidence>
<organism evidence="1 2">
    <name type="scientific">Terfezia boudieri ATCC MYA-4762</name>
    <dbReference type="NCBI Taxonomy" id="1051890"/>
    <lineage>
        <taxon>Eukaryota</taxon>
        <taxon>Fungi</taxon>
        <taxon>Dikarya</taxon>
        <taxon>Ascomycota</taxon>
        <taxon>Pezizomycotina</taxon>
        <taxon>Pezizomycetes</taxon>
        <taxon>Pezizales</taxon>
        <taxon>Pezizaceae</taxon>
        <taxon>Terfezia</taxon>
    </lineage>
</organism>